<dbReference type="GO" id="GO:0005085">
    <property type="term" value="F:guanyl-nucleotide exchange factor activity"/>
    <property type="evidence" value="ECO:0007669"/>
    <property type="project" value="UniProtKB-KW"/>
</dbReference>
<dbReference type="STRING" id="6184.A0A430Q6Q5"/>
<comment type="caution">
    <text evidence="4">The sequence shown here is derived from an EMBL/GenBank/DDBJ whole genome shotgun (WGS) entry which is preliminary data.</text>
</comment>
<dbReference type="InterPro" id="IPR000219">
    <property type="entry name" value="DH_dom"/>
</dbReference>
<dbReference type="PROSITE" id="PS50003">
    <property type="entry name" value="PH_DOMAIN"/>
    <property type="match status" value="1"/>
</dbReference>
<dbReference type="Gene3D" id="2.30.29.30">
    <property type="entry name" value="Pleckstrin-homology domain (PH domain)/Phosphotyrosine-binding domain (PTB)"/>
    <property type="match status" value="1"/>
</dbReference>
<accession>A0A430Q6Q5</accession>
<dbReference type="InterPro" id="IPR051336">
    <property type="entry name" value="RhoGEF_Guanine_NuclExch_SF"/>
</dbReference>
<evidence type="ECO:0000313" key="5">
    <source>
        <dbReference type="Proteomes" id="UP000290809"/>
    </source>
</evidence>
<gene>
    <name evidence="4" type="ORF">DC041_0010169</name>
</gene>
<dbReference type="PANTHER" id="PTHR22826">
    <property type="entry name" value="RHO GUANINE EXCHANGE FACTOR-RELATED"/>
    <property type="match status" value="1"/>
</dbReference>
<dbReference type="InterPro" id="IPR001849">
    <property type="entry name" value="PH_domain"/>
</dbReference>
<reference evidence="4 5" key="1">
    <citation type="journal article" date="2019" name="PLoS Pathog.">
        <title>Genome sequence of the bovine parasite Schistosoma bovis Tanzania.</title>
        <authorList>
            <person name="Oey H."/>
            <person name="Zakrzewski M."/>
            <person name="Gobert G."/>
            <person name="Gravermann K."/>
            <person name="Stoye J."/>
            <person name="Jones M."/>
            <person name="Mcmanus D."/>
            <person name="Krause L."/>
        </authorList>
    </citation>
    <scope>NUCLEOTIDE SEQUENCE [LARGE SCALE GENOMIC DNA]</scope>
    <source>
        <strain evidence="4 5">TAN1997</strain>
    </source>
</reference>
<dbReference type="Proteomes" id="UP000290809">
    <property type="component" value="Unassembled WGS sequence"/>
</dbReference>
<evidence type="ECO:0000256" key="1">
    <source>
        <dbReference type="ARBA" id="ARBA00022658"/>
    </source>
</evidence>
<evidence type="ECO:0000313" key="4">
    <source>
        <dbReference type="EMBL" id="RTG83367.1"/>
    </source>
</evidence>
<dbReference type="GO" id="GO:0005737">
    <property type="term" value="C:cytoplasm"/>
    <property type="evidence" value="ECO:0007669"/>
    <property type="project" value="TreeGrafter"/>
</dbReference>
<dbReference type="EMBL" id="QMKO01002482">
    <property type="protein sequence ID" value="RTG83367.1"/>
    <property type="molecule type" value="Genomic_DNA"/>
</dbReference>
<keyword evidence="1" id="KW-0344">Guanine-nucleotide releasing factor</keyword>
<dbReference type="InterPro" id="IPR035899">
    <property type="entry name" value="DBL_dom_sf"/>
</dbReference>
<feature type="domain" description="DH" evidence="3">
    <location>
        <begin position="1"/>
        <end position="135"/>
    </location>
</feature>
<dbReference type="Gene3D" id="1.20.900.10">
    <property type="entry name" value="Dbl homology (DH) domain"/>
    <property type="match status" value="1"/>
</dbReference>
<name>A0A430Q6Q5_SCHBO</name>
<sequence length="323" mass="37743">MTANVAYQLAWMELLDTENRYIHLLQDVYDAPCFIDLYTMYCLFHEKTKRLCTYLGNVSCKSVNLKKPNVKNETIRNYNTNTELFKSQLTKPVRRIQSYHVLLNKLQKEANLSDVKYLDDARQIFNRICDTVNVTMNLRGLTVAPSKLGHFLLEADFTVNQTIKPTKSKRHFHVILFTEMLLLTKYRVSFKTSISNNKSSEDQFPNLDDYLAFFDFSHNSKLSGNKSYELHQIGLFSNSHDRCFSLFTENYGSTYTFKSNDNTVKQLWTSTINKLLMNQLYNLRVNTDPQLQTFNRLSISSSHFSWLNPNLPVNSKVKQLKEK</sequence>
<protein>
    <recommendedName>
        <fullName evidence="6">DH domain-containing protein</fullName>
    </recommendedName>
</protein>
<dbReference type="AlphaFoldDB" id="A0A430Q6Q5"/>
<dbReference type="SUPFAM" id="SSF48065">
    <property type="entry name" value="DBL homology domain (DH-domain)"/>
    <property type="match status" value="1"/>
</dbReference>
<organism evidence="4 5">
    <name type="scientific">Schistosoma bovis</name>
    <name type="common">Blood fluke</name>
    <dbReference type="NCBI Taxonomy" id="6184"/>
    <lineage>
        <taxon>Eukaryota</taxon>
        <taxon>Metazoa</taxon>
        <taxon>Spiralia</taxon>
        <taxon>Lophotrochozoa</taxon>
        <taxon>Platyhelminthes</taxon>
        <taxon>Trematoda</taxon>
        <taxon>Digenea</taxon>
        <taxon>Strigeidida</taxon>
        <taxon>Schistosomatoidea</taxon>
        <taxon>Schistosomatidae</taxon>
        <taxon>Schistosoma</taxon>
    </lineage>
</organism>
<feature type="domain" description="PH" evidence="2">
    <location>
        <begin position="144"/>
        <end position="277"/>
    </location>
</feature>
<dbReference type="SUPFAM" id="SSF50729">
    <property type="entry name" value="PH domain-like"/>
    <property type="match status" value="1"/>
</dbReference>
<evidence type="ECO:0000259" key="3">
    <source>
        <dbReference type="PROSITE" id="PS50010"/>
    </source>
</evidence>
<keyword evidence="5" id="KW-1185">Reference proteome</keyword>
<proteinExistence type="predicted"/>
<dbReference type="PROSITE" id="PS50010">
    <property type="entry name" value="DH_2"/>
    <property type="match status" value="1"/>
</dbReference>
<dbReference type="InterPro" id="IPR011993">
    <property type="entry name" value="PH-like_dom_sf"/>
</dbReference>
<evidence type="ECO:0000259" key="2">
    <source>
        <dbReference type="PROSITE" id="PS50003"/>
    </source>
</evidence>
<evidence type="ECO:0008006" key="6">
    <source>
        <dbReference type="Google" id="ProtNLM"/>
    </source>
</evidence>